<feature type="domain" description="Excalibur calcium-binding" evidence="2">
    <location>
        <begin position="342"/>
        <end position="378"/>
    </location>
</feature>
<keyword evidence="4" id="KW-1185">Reference proteome</keyword>
<evidence type="ECO:0000259" key="2">
    <source>
        <dbReference type="SMART" id="SM00894"/>
    </source>
</evidence>
<evidence type="ECO:0000313" key="4">
    <source>
        <dbReference type="Proteomes" id="UP000280444"/>
    </source>
</evidence>
<comment type="caution">
    <text evidence="3">The sequence shown here is derived from an EMBL/GenBank/DDBJ whole genome shotgun (WGS) entry which is preliminary data.</text>
</comment>
<evidence type="ECO:0000256" key="1">
    <source>
        <dbReference type="SAM" id="MobiDB-lite"/>
    </source>
</evidence>
<dbReference type="PANTHER" id="PTHR24094">
    <property type="entry name" value="SECRETED PROTEIN"/>
    <property type="match status" value="1"/>
</dbReference>
<feature type="compositionally biased region" description="Polar residues" evidence="1">
    <location>
        <begin position="17"/>
        <end position="35"/>
    </location>
</feature>
<feature type="compositionally biased region" description="Low complexity" evidence="1">
    <location>
        <begin position="36"/>
        <end position="49"/>
    </location>
</feature>
<dbReference type="Pfam" id="PF05901">
    <property type="entry name" value="Excalibur"/>
    <property type="match status" value="1"/>
</dbReference>
<dbReference type="Pfam" id="PF07510">
    <property type="entry name" value="GmrSD_C"/>
    <property type="match status" value="1"/>
</dbReference>
<feature type="region of interest" description="Disordered" evidence="1">
    <location>
        <begin position="1"/>
        <end position="58"/>
    </location>
</feature>
<gene>
    <name evidence="3" type="ORF">EII11_00740</name>
</gene>
<dbReference type="InterPro" id="IPR011089">
    <property type="entry name" value="GmrSD_C"/>
</dbReference>
<dbReference type="AlphaFoldDB" id="A0A3P1SHN0"/>
<evidence type="ECO:0000313" key="3">
    <source>
        <dbReference type="EMBL" id="RRC96546.1"/>
    </source>
</evidence>
<dbReference type="EMBL" id="RQZF01000001">
    <property type="protein sequence ID" value="RRC96546.1"/>
    <property type="molecule type" value="Genomic_DNA"/>
</dbReference>
<organism evidence="3 4">
    <name type="scientific">Schaalia canis</name>
    <dbReference type="NCBI Taxonomy" id="100469"/>
    <lineage>
        <taxon>Bacteria</taxon>
        <taxon>Bacillati</taxon>
        <taxon>Actinomycetota</taxon>
        <taxon>Actinomycetes</taxon>
        <taxon>Actinomycetales</taxon>
        <taxon>Actinomycetaceae</taxon>
        <taxon>Schaalia</taxon>
    </lineage>
</organism>
<reference evidence="3 4" key="1">
    <citation type="submission" date="2018-11" db="EMBL/GenBank/DDBJ databases">
        <title>Genomes From Bacteria Associated with the Canine Oral Cavity: a Test Case for Automated Genome-Based Taxonomic Assignment.</title>
        <authorList>
            <person name="Coil D.A."/>
            <person name="Jospin G."/>
            <person name="Darling A.E."/>
            <person name="Wallis C."/>
            <person name="Davis I.J."/>
            <person name="Harris S."/>
            <person name="Eisen J.A."/>
            <person name="Holcombe L.J."/>
            <person name="O'Flynn C."/>
        </authorList>
    </citation>
    <scope>NUCLEOTIDE SEQUENCE [LARGE SCALE GENOMIC DNA]</scope>
    <source>
        <strain evidence="3 4">OH770</strain>
    </source>
</reference>
<dbReference type="Proteomes" id="UP000280444">
    <property type="component" value="Unassembled WGS sequence"/>
</dbReference>
<dbReference type="SMART" id="SM00894">
    <property type="entry name" value="Excalibur"/>
    <property type="match status" value="1"/>
</dbReference>
<feature type="compositionally biased region" description="Polar residues" evidence="1">
    <location>
        <begin position="270"/>
        <end position="285"/>
    </location>
</feature>
<sequence length="385" mass="41399">MSVNALAVQPDSESTDTHLLTAQSTAAPESQQSTDSAVGGQSSSVPQSGSEDDDDADEVVGEGVPLAAASVRALPATWKEHVDVRATRRLLDALAVKGRAPKTGYSREQFGQRWADIDRNGCDTRNDILARDLTDLRVKPGTRECVVVSGKLSDPYTGKEILFQKGRSSSKKVQIDHVVSLSDAWQKGAQQMAEKSRLAFANDPINLLAVDGPSNQNKGDGDAATWLPKNKAFRCTYVDLQIRVKAKYGLWVTQAEKDAMIRVLDTCAPTSPESAAPAQNNTSPAANEVPSEPAPAKDTSTQIHGLVSEPSPAPTFEEPTPEPVPEPEPVYEEPVVEQPSFEYANCCAVWQALGRSIWVGEPGFHSALDGNGDGEGCERRPRNCH</sequence>
<dbReference type="OrthoDB" id="5196645at2"/>
<proteinExistence type="predicted"/>
<dbReference type="PANTHER" id="PTHR24094:SF15">
    <property type="entry name" value="AMP-DEPENDENT SYNTHETASE_LIGASE DOMAIN-CONTAINING PROTEIN-RELATED"/>
    <property type="match status" value="1"/>
</dbReference>
<name>A0A3P1SHN0_9ACTO</name>
<protein>
    <submittedName>
        <fullName evidence="3">DUF1524 domain-containing protein</fullName>
    </submittedName>
</protein>
<dbReference type="InterPro" id="IPR008613">
    <property type="entry name" value="Excalibur_Ca-bd_domain"/>
</dbReference>
<accession>A0A3P1SHN0</accession>
<feature type="region of interest" description="Disordered" evidence="1">
    <location>
        <begin position="270"/>
        <end position="333"/>
    </location>
</feature>